<proteinExistence type="predicted"/>
<dbReference type="KEGG" id="vg:26647713"/>
<sequence>MCREARNNEWDIFITESGTWCYRFAYRFPSVRERLGYTYKIIYTTENIWLSSGDEEKQICL</sequence>
<dbReference type="OrthoDB" id="35745at10239"/>
<keyword evidence="2" id="KW-1185">Reference proteome</keyword>
<evidence type="ECO:0000313" key="1">
    <source>
        <dbReference type="EMBL" id="CUR48985.1"/>
    </source>
</evidence>
<protein>
    <submittedName>
        <fullName evidence="1">Uncharacterized protein</fullName>
    </submittedName>
</protein>
<dbReference type="Proteomes" id="UP000202151">
    <property type="component" value="Segment"/>
</dbReference>
<dbReference type="EMBL" id="LN887948">
    <property type="protein sequence ID" value="CUR48985.1"/>
    <property type="molecule type" value="Genomic_DNA"/>
</dbReference>
<reference evidence="1 2" key="1">
    <citation type="submission" date="2015-10" db="EMBL/GenBank/DDBJ databases">
        <authorList>
            <person name="Millard A."/>
        </authorList>
    </citation>
    <scope>NUCLEOTIDE SEQUENCE [LARGE SCALE GENOMIC DNA]</scope>
</reference>
<dbReference type="GeneID" id="26647713"/>
<dbReference type="RefSeq" id="YP_009202145.1">
    <property type="nucleotide sequence ID" value="NC_028840.1"/>
</dbReference>
<accession>A0A0M7REB3</accession>
<organism evidence="1 2">
    <name type="scientific">Escherichia phage slur09</name>
    <dbReference type="NCBI Taxonomy" id="1728958"/>
    <lineage>
        <taxon>Viruses</taxon>
        <taxon>Duplodnaviria</taxon>
        <taxon>Heunggongvirae</taxon>
        <taxon>Uroviricota</taxon>
        <taxon>Caudoviricetes</taxon>
        <taxon>Demerecviridae</taxon>
        <taxon>Markadamsvirinae</taxon>
        <taxon>Tequintavirus</taxon>
        <taxon>Tequintavirus slur09</taxon>
    </lineage>
</organism>
<name>A0A0M7REB3_9CAUD</name>
<evidence type="ECO:0000313" key="2">
    <source>
        <dbReference type="Proteomes" id="UP000202151"/>
    </source>
</evidence>
<gene>
    <name evidence="1" type="ORF">SLUR09_00099</name>
</gene>